<keyword evidence="3" id="KW-1185">Reference proteome</keyword>
<protein>
    <submittedName>
        <fullName evidence="2">Uncharacterized protein</fullName>
    </submittedName>
</protein>
<dbReference type="EMBL" id="VIEB01001415">
    <property type="protein sequence ID" value="TQD72367.1"/>
    <property type="molecule type" value="Genomic_DNA"/>
</dbReference>
<dbReference type="Pfam" id="PF13424">
    <property type="entry name" value="TPR_12"/>
    <property type="match status" value="1"/>
</dbReference>
<accession>A0A540KDQ7</accession>
<organism evidence="2 3">
    <name type="scientific">Malus baccata</name>
    <name type="common">Siberian crab apple</name>
    <name type="synonym">Pyrus baccata</name>
    <dbReference type="NCBI Taxonomy" id="106549"/>
    <lineage>
        <taxon>Eukaryota</taxon>
        <taxon>Viridiplantae</taxon>
        <taxon>Streptophyta</taxon>
        <taxon>Embryophyta</taxon>
        <taxon>Tracheophyta</taxon>
        <taxon>Spermatophyta</taxon>
        <taxon>Magnoliopsida</taxon>
        <taxon>eudicotyledons</taxon>
        <taxon>Gunneridae</taxon>
        <taxon>Pentapetalae</taxon>
        <taxon>rosids</taxon>
        <taxon>fabids</taxon>
        <taxon>Rosales</taxon>
        <taxon>Rosaceae</taxon>
        <taxon>Amygdaloideae</taxon>
        <taxon>Maleae</taxon>
        <taxon>Malus</taxon>
    </lineage>
</organism>
<dbReference type="InterPro" id="IPR019734">
    <property type="entry name" value="TPR_rpt"/>
</dbReference>
<dbReference type="InterPro" id="IPR011990">
    <property type="entry name" value="TPR-like_helical_dom_sf"/>
</dbReference>
<dbReference type="PANTHER" id="PTHR46284">
    <property type="entry name" value="PROTEIN KINESIN LIGHT CHAIN-RELATED 3"/>
    <property type="match status" value="1"/>
</dbReference>
<evidence type="ECO:0000313" key="2">
    <source>
        <dbReference type="EMBL" id="TQD72367.1"/>
    </source>
</evidence>
<evidence type="ECO:0000256" key="1">
    <source>
        <dbReference type="SAM" id="MobiDB-lite"/>
    </source>
</evidence>
<name>A0A540KDQ7_MALBA</name>
<dbReference type="SUPFAM" id="SSF48452">
    <property type="entry name" value="TPR-like"/>
    <property type="match status" value="1"/>
</dbReference>
<dbReference type="AlphaFoldDB" id="A0A540KDQ7"/>
<feature type="region of interest" description="Disordered" evidence="1">
    <location>
        <begin position="1"/>
        <end position="55"/>
    </location>
</feature>
<feature type="compositionally biased region" description="Polar residues" evidence="1">
    <location>
        <begin position="27"/>
        <end position="45"/>
    </location>
</feature>
<reference evidence="2 3" key="1">
    <citation type="journal article" date="2019" name="G3 (Bethesda)">
        <title>Sequencing of a Wild Apple (Malus baccata) Genome Unravels the Differences Between Cultivated and Wild Apple Species Regarding Disease Resistance and Cold Tolerance.</title>
        <authorList>
            <person name="Chen X."/>
        </authorList>
    </citation>
    <scope>NUCLEOTIDE SEQUENCE [LARGE SCALE GENOMIC DNA]</scope>
    <source>
        <strain evidence="3">cv. Shandingzi</strain>
        <tissue evidence="2">Leaves</tissue>
    </source>
</reference>
<gene>
    <name evidence="2" type="ORF">C1H46_042099</name>
</gene>
<sequence>MPELAMDTMNRNGEVDESNGDYAPQKESYSQGSPRSTLSPQSPHSGSIGMAMNGGIDTSTEQLYHNICEMQSSDQSPSWASFGSFGEESRIDSELNHLVGYAPEDLEIRREVVIDVSAIYQSMNDLEQALKLLKKALKIFGDAPGHQSTSAGIEAQMGVMYYMMGNFTDSYSTFKSSITKFRATGEKKSALFGIALNQMGLACVQRYSINEAADLFEEARKILEKEYGPYHPDTLGVYSNLAGTYDAMGRLDAAIETLEYVVGMREEKLGTANPDVADEKRRLSELLKEAGRARNKKTRSLETLLDANNPPQIIKQDIIEVS</sequence>
<dbReference type="SMART" id="SM00028">
    <property type="entry name" value="TPR"/>
    <property type="match status" value="4"/>
</dbReference>
<evidence type="ECO:0000313" key="3">
    <source>
        <dbReference type="Proteomes" id="UP000315295"/>
    </source>
</evidence>
<dbReference type="Proteomes" id="UP000315295">
    <property type="component" value="Unassembled WGS sequence"/>
</dbReference>
<dbReference type="Gene3D" id="1.25.40.10">
    <property type="entry name" value="Tetratricopeptide repeat domain"/>
    <property type="match status" value="1"/>
</dbReference>
<dbReference type="Pfam" id="PF13181">
    <property type="entry name" value="TPR_8"/>
    <property type="match status" value="1"/>
</dbReference>
<dbReference type="PANTHER" id="PTHR46284:SF1">
    <property type="entry name" value="PROTEIN KINESIN LIGHT CHAIN-RELATED 2"/>
    <property type="match status" value="1"/>
</dbReference>
<proteinExistence type="predicted"/>
<dbReference type="STRING" id="106549.A0A540KDQ7"/>
<comment type="caution">
    <text evidence="2">The sequence shown here is derived from an EMBL/GenBank/DDBJ whole genome shotgun (WGS) entry which is preliminary data.</text>
</comment>